<organism evidence="1">
    <name type="scientific">marine sediment metagenome</name>
    <dbReference type="NCBI Taxonomy" id="412755"/>
    <lineage>
        <taxon>unclassified sequences</taxon>
        <taxon>metagenomes</taxon>
        <taxon>ecological metagenomes</taxon>
    </lineage>
</organism>
<name>A0A0F9PL28_9ZZZZ</name>
<accession>A0A0F9PL28</accession>
<proteinExistence type="predicted"/>
<comment type="caution">
    <text evidence="1">The sequence shown here is derived from an EMBL/GenBank/DDBJ whole genome shotgun (WGS) entry which is preliminary data.</text>
</comment>
<gene>
    <name evidence="1" type="ORF">LCGC14_0886540</name>
</gene>
<protein>
    <submittedName>
        <fullName evidence="1">Uncharacterized protein</fullName>
    </submittedName>
</protein>
<dbReference type="EMBL" id="LAZR01002816">
    <property type="protein sequence ID" value="KKN25252.1"/>
    <property type="molecule type" value="Genomic_DNA"/>
</dbReference>
<dbReference type="AlphaFoldDB" id="A0A0F9PL28"/>
<reference evidence="1" key="1">
    <citation type="journal article" date="2015" name="Nature">
        <title>Complex archaea that bridge the gap between prokaryotes and eukaryotes.</title>
        <authorList>
            <person name="Spang A."/>
            <person name="Saw J.H."/>
            <person name="Jorgensen S.L."/>
            <person name="Zaremba-Niedzwiedzka K."/>
            <person name="Martijn J."/>
            <person name="Lind A.E."/>
            <person name="van Eijk R."/>
            <person name="Schleper C."/>
            <person name="Guy L."/>
            <person name="Ettema T.J."/>
        </authorList>
    </citation>
    <scope>NUCLEOTIDE SEQUENCE</scope>
</reference>
<evidence type="ECO:0000313" key="1">
    <source>
        <dbReference type="EMBL" id="KKN25252.1"/>
    </source>
</evidence>
<sequence>MELLRPLDDAEFVSRTVAYTGTAGDTGTWIAGPQGIVIWSTTACYVVVGEGVTATTSNGTPIPSHTPIPFAVPQGSGDVWRVSAIQIDSGGSIYCKPMNIR</sequence>